<evidence type="ECO:0000313" key="3">
    <source>
        <dbReference type="Proteomes" id="UP000472335"/>
    </source>
</evidence>
<proteinExistence type="predicted"/>
<evidence type="ECO:0000313" key="2">
    <source>
        <dbReference type="EMBL" id="NGO06976.1"/>
    </source>
</evidence>
<evidence type="ECO:0008006" key="4">
    <source>
        <dbReference type="Google" id="ProtNLM"/>
    </source>
</evidence>
<protein>
    <recommendedName>
        <fullName evidence="4">Transposase</fullName>
    </recommendedName>
</protein>
<feature type="region of interest" description="Disordered" evidence="1">
    <location>
        <begin position="128"/>
        <end position="165"/>
    </location>
</feature>
<dbReference type="EMBL" id="JAAKZY010000009">
    <property type="protein sequence ID" value="NGO06976.1"/>
    <property type="molecule type" value="Genomic_DNA"/>
</dbReference>
<feature type="compositionally biased region" description="Polar residues" evidence="1">
    <location>
        <begin position="154"/>
        <end position="165"/>
    </location>
</feature>
<dbReference type="Proteomes" id="UP000472335">
    <property type="component" value="Unassembled WGS sequence"/>
</dbReference>
<comment type="caution">
    <text evidence="2">The sequence shown here is derived from an EMBL/GenBank/DDBJ whole genome shotgun (WGS) entry which is preliminary data.</text>
</comment>
<gene>
    <name evidence="2" type="ORF">G5C60_04700</name>
</gene>
<name>A0A6G4UZ16_9ACTN</name>
<keyword evidence="3" id="KW-1185">Reference proteome</keyword>
<evidence type="ECO:0000256" key="1">
    <source>
        <dbReference type="SAM" id="MobiDB-lite"/>
    </source>
</evidence>
<dbReference type="AlphaFoldDB" id="A0A6G4UZ16"/>
<reference evidence="2 3" key="1">
    <citation type="submission" date="2020-02" db="EMBL/GenBank/DDBJ databases">
        <title>Whole-genome analyses of novel actinobacteria.</title>
        <authorList>
            <person name="Sahin N."/>
            <person name="Gencbay T."/>
        </authorList>
    </citation>
    <scope>NUCLEOTIDE SEQUENCE [LARGE SCALE GENOMIC DNA]</scope>
    <source>
        <strain evidence="2 3">HC44</strain>
    </source>
</reference>
<organism evidence="2 3">
    <name type="scientific">Streptomyces scabichelini</name>
    <dbReference type="NCBI Taxonomy" id="2711217"/>
    <lineage>
        <taxon>Bacteria</taxon>
        <taxon>Bacillati</taxon>
        <taxon>Actinomycetota</taxon>
        <taxon>Actinomycetes</taxon>
        <taxon>Kitasatosporales</taxon>
        <taxon>Streptomycetaceae</taxon>
        <taxon>Streptomyces</taxon>
    </lineage>
</organism>
<accession>A0A6G4UZ16</accession>
<dbReference type="RefSeq" id="WP_165254896.1">
    <property type="nucleotide sequence ID" value="NZ_JAAKZY010000009.1"/>
</dbReference>
<sequence>MGAPQPGQGLQGAAVLRLGWFDVVLPGQEPADGFAHHLLIRRSTRKKQLAGGRVDFEYAYFLVHHRRDAALPEAVCRAGVCWKIEENNEQAKQITGLGQYQVRRWNSGNRHVTCAMLALAFLTVQRAQHPEQQAAPENDAVSDHEVDQDDEQGKSGQTRETSAYR</sequence>